<dbReference type="GO" id="GO:0046872">
    <property type="term" value="F:metal ion binding"/>
    <property type="evidence" value="ECO:0007669"/>
    <property type="project" value="UniProtKB-KW"/>
</dbReference>
<evidence type="ECO:0000313" key="16">
    <source>
        <dbReference type="EMBL" id="KAF7722295.1"/>
    </source>
</evidence>
<feature type="domain" description="Peptidase M16 C-terminal" evidence="15">
    <location>
        <begin position="187"/>
        <end position="368"/>
    </location>
</feature>
<dbReference type="EC" id="3.4.24.64" evidence="5"/>
<dbReference type="InterPro" id="IPR050361">
    <property type="entry name" value="MPP/UQCRC_Complex"/>
</dbReference>
<comment type="similarity">
    <text evidence="4">Belongs to the peptidase M16 family.</text>
</comment>
<sequence>MASRLLSHTLQTHTGLTKQCVRPLATAAKHAYSTRTTVLSNGLTVATEENPQAGAATVGVWIDAGSRSEKINGSANFLGRVAAKGQIGALEKVGGLLRTRITRDQTAFATKVLGSNVDQSVEILSNIIQTTKIDQSAVDNERAAVLKEQQQAESNPEQVVFDHLHATAFQGTSLSHPVAGIKETVESITADDLNAFQKETYAANRIVLVGAGDVDHDALVKLAETRFADLASSSASKADQAVFTGSEIRLRDDVLPEAHIAMAVQGAPAFSQDYYSLLVMQAIIGSWDRHVGAAANLSSRLSSIVHNNHLANSFASFTKGYKDTGLWGIYFATENREQIDDFVHFTQKEWNRLSTTVTAGEVERAKQQIKAGLLLNLDSTCAVAQDIGRQTLLTGKRLSGSELEAAINKISLADVRKAAEKYIWDQEIAVVGLGPIECLTDYNRVRGNMAYNRF</sequence>
<keyword evidence="7" id="KW-0479">Metal-binding</keyword>
<dbReference type="GO" id="GO:0004222">
    <property type="term" value="F:metalloendopeptidase activity"/>
    <property type="evidence" value="ECO:0007669"/>
    <property type="project" value="UniProtKB-EC"/>
</dbReference>
<evidence type="ECO:0000256" key="10">
    <source>
        <dbReference type="ARBA" id="ARBA00023049"/>
    </source>
</evidence>
<evidence type="ECO:0000256" key="11">
    <source>
        <dbReference type="ARBA" id="ARBA00023128"/>
    </source>
</evidence>
<dbReference type="PANTHER" id="PTHR11851">
    <property type="entry name" value="METALLOPROTEASE"/>
    <property type="match status" value="1"/>
</dbReference>
<protein>
    <recommendedName>
        <fullName evidence="5">mitochondrial processing peptidase</fullName>
        <ecNumber evidence="5">3.4.24.64</ecNumber>
    </recommendedName>
    <alternativeName>
        <fullName evidence="12">Beta-MPP</fullName>
    </alternativeName>
</protein>
<organism evidence="16 17">
    <name type="scientific">Apophysomyces ossiformis</name>
    <dbReference type="NCBI Taxonomy" id="679940"/>
    <lineage>
        <taxon>Eukaryota</taxon>
        <taxon>Fungi</taxon>
        <taxon>Fungi incertae sedis</taxon>
        <taxon>Mucoromycota</taxon>
        <taxon>Mucoromycotina</taxon>
        <taxon>Mucoromycetes</taxon>
        <taxon>Mucorales</taxon>
        <taxon>Mucorineae</taxon>
        <taxon>Mucoraceae</taxon>
        <taxon>Apophysomyces</taxon>
    </lineage>
</organism>
<dbReference type="InterPro" id="IPR007863">
    <property type="entry name" value="Peptidase_M16_C"/>
</dbReference>
<comment type="caution">
    <text evidence="16">The sequence shown here is derived from an EMBL/GenBank/DDBJ whole genome shotgun (WGS) entry which is preliminary data.</text>
</comment>
<comment type="function">
    <text evidence="13">Catalytic subunit of the essential mitochondrial processing protease (MPP), which cleaves the mitochondrial sequence off newly imported precursors proteins. Preferentially, cleaves after an arginine at position P2.</text>
</comment>
<dbReference type="InterPro" id="IPR011249">
    <property type="entry name" value="Metalloenz_LuxS/M16"/>
</dbReference>
<evidence type="ECO:0000259" key="14">
    <source>
        <dbReference type="Pfam" id="PF00675"/>
    </source>
</evidence>
<dbReference type="EMBL" id="JABAYA010000203">
    <property type="protein sequence ID" value="KAF7722295.1"/>
    <property type="molecule type" value="Genomic_DNA"/>
</dbReference>
<comment type="subcellular location">
    <subcellularLocation>
        <location evidence="3">Mitochondrion</location>
    </subcellularLocation>
</comment>
<dbReference type="InterPro" id="IPR011765">
    <property type="entry name" value="Pept_M16_N"/>
</dbReference>
<comment type="cofactor">
    <cofactor evidence="2">
        <name>Zn(2+)</name>
        <dbReference type="ChEBI" id="CHEBI:29105"/>
    </cofactor>
</comment>
<dbReference type="OrthoDB" id="10251424at2759"/>
<evidence type="ECO:0000256" key="8">
    <source>
        <dbReference type="ARBA" id="ARBA00022801"/>
    </source>
</evidence>
<reference evidence="16" key="1">
    <citation type="submission" date="2020-01" db="EMBL/GenBank/DDBJ databases">
        <title>Genome Sequencing of Three Apophysomyces-Like Fungal Strains Confirms a Novel Fungal Genus in the Mucoromycota with divergent Burkholderia-like Endosymbiotic Bacteria.</title>
        <authorList>
            <person name="Stajich J.E."/>
            <person name="Macias A.M."/>
            <person name="Carter-House D."/>
            <person name="Lovett B."/>
            <person name="Kasson L.R."/>
            <person name="Berry K."/>
            <person name="Grigoriev I."/>
            <person name="Chang Y."/>
            <person name="Spatafora J."/>
            <person name="Kasson M.T."/>
        </authorList>
    </citation>
    <scope>NUCLEOTIDE SEQUENCE</scope>
    <source>
        <strain evidence="16">NRRL A-21654</strain>
    </source>
</reference>
<evidence type="ECO:0000256" key="5">
    <source>
        <dbReference type="ARBA" id="ARBA00012299"/>
    </source>
</evidence>
<comment type="catalytic activity">
    <reaction evidence="1">
        <text>Release of N-terminal transit peptides from precursor proteins imported into the mitochondrion, typically with Arg in position P2.</text>
        <dbReference type="EC" id="3.4.24.64"/>
    </reaction>
</comment>
<dbReference type="Gene3D" id="3.30.830.10">
    <property type="entry name" value="Metalloenzyme, LuxS/M16 peptidase-like"/>
    <property type="match status" value="2"/>
</dbReference>
<accession>A0A8H7BFQ3</accession>
<evidence type="ECO:0000256" key="2">
    <source>
        <dbReference type="ARBA" id="ARBA00001947"/>
    </source>
</evidence>
<dbReference type="SUPFAM" id="SSF63411">
    <property type="entry name" value="LuxS/MPP-like metallohydrolase"/>
    <property type="match status" value="2"/>
</dbReference>
<evidence type="ECO:0000313" key="17">
    <source>
        <dbReference type="Proteomes" id="UP000605846"/>
    </source>
</evidence>
<evidence type="ECO:0000256" key="4">
    <source>
        <dbReference type="ARBA" id="ARBA00007261"/>
    </source>
</evidence>
<evidence type="ECO:0000256" key="7">
    <source>
        <dbReference type="ARBA" id="ARBA00022723"/>
    </source>
</evidence>
<evidence type="ECO:0000256" key="9">
    <source>
        <dbReference type="ARBA" id="ARBA00022833"/>
    </source>
</evidence>
<dbReference type="PANTHER" id="PTHR11851:SF149">
    <property type="entry name" value="GH01077P"/>
    <property type="match status" value="1"/>
</dbReference>
<keyword evidence="9" id="KW-0862">Zinc</keyword>
<dbReference type="GO" id="GO:0006627">
    <property type="term" value="P:protein processing involved in protein targeting to mitochondrion"/>
    <property type="evidence" value="ECO:0007669"/>
    <property type="project" value="TreeGrafter"/>
</dbReference>
<evidence type="ECO:0000256" key="3">
    <source>
        <dbReference type="ARBA" id="ARBA00004173"/>
    </source>
</evidence>
<evidence type="ECO:0000256" key="12">
    <source>
        <dbReference type="ARBA" id="ARBA00031018"/>
    </source>
</evidence>
<evidence type="ECO:0000259" key="15">
    <source>
        <dbReference type="Pfam" id="PF05193"/>
    </source>
</evidence>
<evidence type="ECO:0000256" key="13">
    <source>
        <dbReference type="ARBA" id="ARBA00045757"/>
    </source>
</evidence>
<dbReference type="GO" id="GO:0005739">
    <property type="term" value="C:mitochondrion"/>
    <property type="evidence" value="ECO:0007669"/>
    <property type="project" value="UniProtKB-SubCell"/>
</dbReference>
<evidence type="ECO:0000256" key="6">
    <source>
        <dbReference type="ARBA" id="ARBA00022670"/>
    </source>
</evidence>
<keyword evidence="8" id="KW-0378">Hydrolase</keyword>
<dbReference type="Proteomes" id="UP000605846">
    <property type="component" value="Unassembled WGS sequence"/>
</dbReference>
<gene>
    <name evidence="16" type="ORF">EC973_003479</name>
</gene>
<dbReference type="Pfam" id="PF00675">
    <property type="entry name" value="Peptidase_M16"/>
    <property type="match status" value="1"/>
</dbReference>
<keyword evidence="10" id="KW-0482">Metalloprotease</keyword>
<dbReference type="FunFam" id="3.30.830.10:FF:000001">
    <property type="entry name" value="Mitochondrial-processing peptidase subunit beta, mitochondrial"/>
    <property type="match status" value="1"/>
</dbReference>
<proteinExistence type="inferred from homology"/>
<dbReference type="Pfam" id="PF05193">
    <property type="entry name" value="Peptidase_M16_C"/>
    <property type="match status" value="1"/>
</dbReference>
<feature type="domain" description="Peptidase M16 N-terminal" evidence="14">
    <location>
        <begin position="45"/>
        <end position="179"/>
    </location>
</feature>
<evidence type="ECO:0000256" key="1">
    <source>
        <dbReference type="ARBA" id="ARBA00001098"/>
    </source>
</evidence>
<keyword evidence="11" id="KW-0496">Mitochondrion</keyword>
<dbReference type="AlphaFoldDB" id="A0A8H7BFQ3"/>
<keyword evidence="6" id="KW-0645">Protease</keyword>
<name>A0A8H7BFQ3_9FUNG</name>
<keyword evidence="17" id="KW-1185">Reference proteome</keyword>